<evidence type="ECO:0000259" key="6">
    <source>
        <dbReference type="Pfam" id="PF17952"/>
    </source>
</evidence>
<dbReference type="InterPro" id="IPR019267">
    <property type="entry name" value="CRISPR-assoc_Cas6_C"/>
</dbReference>
<keyword evidence="4" id="KW-0051">Antiviral defense</keyword>
<protein>
    <submittedName>
        <fullName evidence="7">CRISPR-associated protein Cas6</fullName>
    </submittedName>
</protein>
<dbReference type="NCBIfam" id="TIGR01877">
    <property type="entry name" value="cas_cas6"/>
    <property type="match status" value="1"/>
</dbReference>
<dbReference type="HOGENOM" id="CLU_929391_0_0_2"/>
<dbReference type="GeneID" id="7798903"/>
<accession>C3MMW1</accession>
<dbReference type="GO" id="GO:0051607">
    <property type="term" value="P:defense response to virus"/>
    <property type="evidence" value="ECO:0007669"/>
    <property type="project" value="UniProtKB-KW"/>
</dbReference>
<feature type="domain" description="Cas6 N-terminal" evidence="6">
    <location>
        <begin position="5"/>
        <end position="120"/>
    </location>
</feature>
<dbReference type="Gene3D" id="3.30.70.1900">
    <property type="match status" value="1"/>
</dbReference>
<dbReference type="Pfam" id="PF17952">
    <property type="entry name" value="Cas6_N"/>
    <property type="match status" value="1"/>
</dbReference>
<dbReference type="InterPro" id="IPR010156">
    <property type="entry name" value="CRISPR-assoc_prot_Cas6"/>
</dbReference>
<dbReference type="KEGG" id="sis:LS215_0732"/>
<dbReference type="AlphaFoldDB" id="C3MMW1"/>
<dbReference type="GO" id="GO:0016788">
    <property type="term" value="F:hydrolase activity, acting on ester bonds"/>
    <property type="evidence" value="ECO:0007669"/>
    <property type="project" value="InterPro"/>
</dbReference>
<evidence type="ECO:0000313" key="7">
    <source>
        <dbReference type="EMBL" id="ACP34801.1"/>
    </source>
</evidence>
<evidence type="ECO:0000259" key="5">
    <source>
        <dbReference type="Pfam" id="PF10040"/>
    </source>
</evidence>
<dbReference type="RefSeq" id="WP_012713198.1">
    <property type="nucleotide sequence ID" value="NC_012589.1"/>
</dbReference>
<dbReference type="Gene3D" id="2.40.30.310">
    <property type="match status" value="1"/>
</dbReference>
<evidence type="ECO:0000256" key="2">
    <source>
        <dbReference type="ARBA" id="ARBA00022759"/>
    </source>
</evidence>
<dbReference type="InterPro" id="IPR041165">
    <property type="entry name" value="Cas6_N_arch"/>
</dbReference>
<dbReference type="CDD" id="cd09652">
    <property type="entry name" value="Cas6"/>
    <property type="match status" value="1"/>
</dbReference>
<keyword evidence="1" id="KW-0540">Nuclease</keyword>
<gene>
    <name evidence="7" type="ordered locus">LS215_0732</name>
</gene>
<dbReference type="OrthoDB" id="34699at2157"/>
<reference evidence="7 8" key="1">
    <citation type="journal article" date="2009" name="Proc. Natl. Acad. Sci. U.S.A.">
        <title>Biogeography of the Sulfolobus islandicus pan-genome.</title>
        <authorList>
            <person name="Reno M.L."/>
            <person name="Held N.L."/>
            <person name="Fields C.J."/>
            <person name="Burke P.V."/>
            <person name="Whitaker R.J."/>
        </authorList>
    </citation>
    <scope>NUCLEOTIDE SEQUENCE [LARGE SCALE GENOMIC DNA]</scope>
    <source>
        <strain evidence="8">L.S.2.15 / Lassen #1</strain>
    </source>
</reference>
<dbReference type="Proteomes" id="UP000001747">
    <property type="component" value="Chromosome"/>
</dbReference>
<sequence>MPLIFKIGYNVIPLQDVILPTPSSKVLKYLIQSGKLIPSLKDLITSRDKYKPIFISHLGFNQRRIFQTNGNLKTITKGSRLSSIIAFSTQANVLSEVADEGIFETVYGKFHIMIESIEIVEVEKLKEEVEKHMNDNIRVRFVSPTLLSSKVLLPPSLSERYKKIDAGYSTLPSVGLLVAYAYNVYCNLIGKKEVKVRAFKFGILSNALSRIIGYDLHPVTVAIGEDSKGNLRKSRGVMGWIEFDIPDERLKRRALKYLLTSSYLGIGRSRGIGFGEIRLEFRKIEEKEDKYTSSDFKG</sequence>
<dbReference type="EMBL" id="CP001399">
    <property type="protein sequence ID" value="ACP34801.1"/>
    <property type="molecule type" value="Genomic_DNA"/>
</dbReference>
<dbReference type="GO" id="GO:0004519">
    <property type="term" value="F:endonuclease activity"/>
    <property type="evidence" value="ECO:0007669"/>
    <property type="project" value="UniProtKB-KW"/>
</dbReference>
<evidence type="ECO:0000256" key="3">
    <source>
        <dbReference type="ARBA" id="ARBA00022801"/>
    </source>
</evidence>
<feature type="domain" description="CRISPR-associated protein Cas6 C-terminal" evidence="5">
    <location>
        <begin position="139"/>
        <end position="277"/>
    </location>
</feature>
<evidence type="ECO:0000313" key="8">
    <source>
        <dbReference type="Proteomes" id="UP000001747"/>
    </source>
</evidence>
<keyword evidence="2" id="KW-0255">Endonuclease</keyword>
<dbReference type="Pfam" id="PF10040">
    <property type="entry name" value="CRISPR_Cas6"/>
    <property type="match status" value="1"/>
</dbReference>
<evidence type="ECO:0000256" key="1">
    <source>
        <dbReference type="ARBA" id="ARBA00022722"/>
    </source>
</evidence>
<evidence type="ECO:0000256" key="4">
    <source>
        <dbReference type="ARBA" id="ARBA00023118"/>
    </source>
</evidence>
<proteinExistence type="predicted"/>
<keyword evidence="3" id="KW-0378">Hydrolase</keyword>
<name>C3MMW1_SACI2</name>
<organism evidence="7 8">
    <name type="scientific">Saccharolobus islandicus (strain L.S.2.15 / Lassen #1)</name>
    <name type="common">Sulfolobus islandicus</name>
    <dbReference type="NCBI Taxonomy" id="429572"/>
    <lineage>
        <taxon>Archaea</taxon>
        <taxon>Thermoproteota</taxon>
        <taxon>Thermoprotei</taxon>
        <taxon>Sulfolobales</taxon>
        <taxon>Sulfolobaceae</taxon>
        <taxon>Saccharolobus</taxon>
    </lineage>
</organism>